<dbReference type="FunCoup" id="A0A0L0HRB9">
    <property type="interactions" value="400"/>
</dbReference>
<dbReference type="CDD" id="cd04301">
    <property type="entry name" value="NAT_SF"/>
    <property type="match status" value="1"/>
</dbReference>
<dbReference type="STRING" id="645134.A0A0L0HRB9"/>
<dbReference type="Gene3D" id="3.40.630.30">
    <property type="match status" value="1"/>
</dbReference>
<dbReference type="GO" id="GO:0004596">
    <property type="term" value="F:protein-N-terminal amino-acid acetyltransferase activity"/>
    <property type="evidence" value="ECO:0007669"/>
    <property type="project" value="TreeGrafter"/>
</dbReference>
<dbReference type="SUPFAM" id="SSF55729">
    <property type="entry name" value="Acyl-CoA N-acyltransferases (Nat)"/>
    <property type="match status" value="1"/>
</dbReference>
<dbReference type="EMBL" id="KQ257451">
    <property type="protein sequence ID" value="KND03622.1"/>
    <property type="molecule type" value="Genomic_DNA"/>
</dbReference>
<dbReference type="InterPro" id="IPR016181">
    <property type="entry name" value="Acyl_CoA_acyltransferase"/>
</dbReference>
<keyword evidence="2" id="KW-0012">Acyltransferase</keyword>
<protein>
    <submittedName>
        <fullName evidence="5">N-alpha-acetyltransferase 20, NatB catalytic subunit</fullName>
    </submittedName>
</protein>
<dbReference type="RefSeq" id="XP_016611661.1">
    <property type="nucleotide sequence ID" value="XM_016749416.1"/>
</dbReference>
<evidence type="ECO:0000256" key="1">
    <source>
        <dbReference type="ARBA" id="ARBA00022679"/>
    </source>
</evidence>
<organism evidence="5 6">
    <name type="scientific">Spizellomyces punctatus (strain DAOM BR117)</name>
    <dbReference type="NCBI Taxonomy" id="645134"/>
    <lineage>
        <taxon>Eukaryota</taxon>
        <taxon>Fungi</taxon>
        <taxon>Fungi incertae sedis</taxon>
        <taxon>Chytridiomycota</taxon>
        <taxon>Chytridiomycota incertae sedis</taxon>
        <taxon>Chytridiomycetes</taxon>
        <taxon>Spizellomycetales</taxon>
        <taxon>Spizellomycetaceae</taxon>
        <taxon>Spizellomyces</taxon>
    </lineage>
</organism>
<evidence type="ECO:0000259" key="4">
    <source>
        <dbReference type="PROSITE" id="PS51186"/>
    </source>
</evidence>
<evidence type="ECO:0000313" key="5">
    <source>
        <dbReference type="EMBL" id="KND03622.1"/>
    </source>
</evidence>
<dbReference type="InParanoid" id="A0A0L0HRB9"/>
<dbReference type="eggNOG" id="KOG3234">
    <property type="taxonomic scope" value="Eukaryota"/>
</dbReference>
<dbReference type="OrthoDB" id="10264728at2759"/>
<dbReference type="FunFam" id="3.40.630.30:FF:000034">
    <property type="entry name" value="N-alpha-acetyltransferase 20"/>
    <property type="match status" value="1"/>
</dbReference>
<dbReference type="PANTHER" id="PTHR45910">
    <property type="entry name" value="N-ALPHA-ACETYLTRANSFERASE 20"/>
    <property type="match status" value="1"/>
</dbReference>
<dbReference type="InterPro" id="IPR051646">
    <property type="entry name" value="NatB_acetyltransferase_subunit"/>
</dbReference>
<accession>A0A0L0HRB9</accession>
<sequence length="199" mass="22737">MARAIATRPSSTGDRDFELATFQTMTTLRRFVADDLFRFNNVNLDPLTETYNISFYLQYLAQWPDYFVAAEAPNNACMGYIMGKAEGTGKLWHGHVTAVTVAPEFRRLGLADKLMGILETVSEKIYNAYFVDLFVRVSNSVAIGMYEKFGYSVYRRVLQYYSGANSEDAFDMRKALPRDVNKESIVPLPHPVRPEDLEW</sequence>
<dbReference type="PANTHER" id="PTHR45910:SF1">
    <property type="entry name" value="N-ALPHA-ACETYLTRANSFERASE 20"/>
    <property type="match status" value="1"/>
</dbReference>
<comment type="similarity">
    <text evidence="3">Belongs to the acetyltransferase family. ARD1 subfamily.</text>
</comment>
<feature type="domain" description="N-acetyltransferase" evidence="4">
    <location>
        <begin position="26"/>
        <end position="177"/>
    </location>
</feature>
<dbReference type="GeneID" id="27684784"/>
<keyword evidence="6" id="KW-1185">Reference proteome</keyword>
<keyword evidence="1 5" id="KW-0808">Transferase</keyword>
<dbReference type="InterPro" id="IPR000182">
    <property type="entry name" value="GNAT_dom"/>
</dbReference>
<dbReference type="OMA" id="EQHPSMR"/>
<dbReference type="AlphaFoldDB" id="A0A0L0HRB9"/>
<evidence type="ECO:0000256" key="2">
    <source>
        <dbReference type="ARBA" id="ARBA00023315"/>
    </source>
</evidence>
<reference evidence="5 6" key="1">
    <citation type="submission" date="2009-08" db="EMBL/GenBank/DDBJ databases">
        <title>The Genome Sequence of Spizellomyces punctatus strain DAOM BR117.</title>
        <authorList>
            <consortium name="The Broad Institute Genome Sequencing Platform"/>
            <person name="Russ C."/>
            <person name="Cuomo C."/>
            <person name="Shea T."/>
            <person name="Young S.K."/>
            <person name="Zeng Q."/>
            <person name="Koehrsen M."/>
            <person name="Haas B."/>
            <person name="Borodovsky M."/>
            <person name="Guigo R."/>
            <person name="Alvarado L."/>
            <person name="Berlin A."/>
            <person name="Bochicchio J."/>
            <person name="Borenstein D."/>
            <person name="Chapman S."/>
            <person name="Chen Z."/>
            <person name="Engels R."/>
            <person name="Freedman E."/>
            <person name="Gellesch M."/>
            <person name="Goldberg J."/>
            <person name="Griggs A."/>
            <person name="Gujja S."/>
            <person name="Heiman D."/>
            <person name="Hepburn T."/>
            <person name="Howarth C."/>
            <person name="Jen D."/>
            <person name="Larson L."/>
            <person name="Lewis B."/>
            <person name="Mehta T."/>
            <person name="Park D."/>
            <person name="Pearson M."/>
            <person name="Roberts A."/>
            <person name="Saif S."/>
            <person name="Shenoy N."/>
            <person name="Sisk P."/>
            <person name="Stolte C."/>
            <person name="Sykes S."/>
            <person name="Thomson T."/>
            <person name="Walk T."/>
            <person name="White J."/>
            <person name="Yandava C."/>
            <person name="Burger G."/>
            <person name="Gray M.W."/>
            <person name="Holland P.W.H."/>
            <person name="King N."/>
            <person name="Lang F.B.F."/>
            <person name="Roger A.J."/>
            <person name="Ruiz-Trillo I."/>
            <person name="Lander E."/>
            <person name="Nusbaum C."/>
        </authorList>
    </citation>
    <scope>NUCLEOTIDE SEQUENCE [LARGE SCALE GENOMIC DNA]</scope>
    <source>
        <strain evidence="5 6">DAOM BR117</strain>
    </source>
</reference>
<evidence type="ECO:0000256" key="3">
    <source>
        <dbReference type="ARBA" id="ARBA00025786"/>
    </source>
</evidence>
<evidence type="ECO:0000313" key="6">
    <source>
        <dbReference type="Proteomes" id="UP000053201"/>
    </source>
</evidence>
<gene>
    <name evidence="5" type="ORF">SPPG_01098</name>
</gene>
<dbReference type="VEuPathDB" id="FungiDB:SPPG_01098"/>
<dbReference type="GO" id="GO:0031416">
    <property type="term" value="C:NatB complex"/>
    <property type="evidence" value="ECO:0007669"/>
    <property type="project" value="TreeGrafter"/>
</dbReference>
<dbReference type="PROSITE" id="PS51186">
    <property type="entry name" value="GNAT"/>
    <property type="match status" value="1"/>
</dbReference>
<name>A0A0L0HRB9_SPIPD</name>
<proteinExistence type="inferred from homology"/>
<dbReference type="Pfam" id="PF00583">
    <property type="entry name" value="Acetyltransf_1"/>
    <property type="match status" value="1"/>
</dbReference>
<dbReference type="Proteomes" id="UP000053201">
    <property type="component" value="Unassembled WGS sequence"/>
</dbReference>